<reference evidence="1" key="2">
    <citation type="journal article" date="2023" name="Science">
        <title>Genomic signatures of disease resistance in endangered staghorn corals.</title>
        <authorList>
            <person name="Vollmer S.V."/>
            <person name="Selwyn J.D."/>
            <person name="Despard B.A."/>
            <person name="Roesel C.L."/>
        </authorList>
    </citation>
    <scope>NUCLEOTIDE SEQUENCE</scope>
    <source>
        <strain evidence="1">K2</strain>
    </source>
</reference>
<dbReference type="Proteomes" id="UP001249851">
    <property type="component" value="Unassembled WGS sequence"/>
</dbReference>
<protein>
    <submittedName>
        <fullName evidence="1">Uncharacterized protein</fullName>
    </submittedName>
</protein>
<accession>A0AAD9Q4W2</accession>
<comment type="caution">
    <text evidence="1">The sequence shown here is derived from an EMBL/GenBank/DDBJ whole genome shotgun (WGS) entry which is preliminary data.</text>
</comment>
<sequence length="164" mass="18438">MCTLKDTHSNLKENVTGYCSSMDSVTVVSCSTKILRLPSPTLELLLPNPGVMSNRLLCSRDNWFLPDSNKETGDKDSSSSVKDPFSSPFGSDAFGSTWKANTSKISVSINFRKGAVLAHLPFNDELWVRFRTRHHVWHEKQNKNKPQTFEVMFMGINGFGPFSF</sequence>
<proteinExistence type="predicted"/>
<name>A0AAD9Q4W2_ACRCE</name>
<evidence type="ECO:0000313" key="1">
    <source>
        <dbReference type="EMBL" id="KAK2554589.1"/>
    </source>
</evidence>
<organism evidence="1 2">
    <name type="scientific">Acropora cervicornis</name>
    <name type="common">Staghorn coral</name>
    <dbReference type="NCBI Taxonomy" id="6130"/>
    <lineage>
        <taxon>Eukaryota</taxon>
        <taxon>Metazoa</taxon>
        <taxon>Cnidaria</taxon>
        <taxon>Anthozoa</taxon>
        <taxon>Hexacorallia</taxon>
        <taxon>Scleractinia</taxon>
        <taxon>Astrocoeniina</taxon>
        <taxon>Acroporidae</taxon>
        <taxon>Acropora</taxon>
    </lineage>
</organism>
<dbReference type="AlphaFoldDB" id="A0AAD9Q4W2"/>
<reference evidence="1" key="1">
    <citation type="journal article" date="2023" name="G3 (Bethesda)">
        <title>Whole genome assembly and annotation of the endangered Caribbean coral Acropora cervicornis.</title>
        <authorList>
            <person name="Selwyn J.D."/>
            <person name="Vollmer S.V."/>
        </authorList>
    </citation>
    <scope>NUCLEOTIDE SEQUENCE</scope>
    <source>
        <strain evidence="1">K2</strain>
    </source>
</reference>
<evidence type="ECO:0000313" key="2">
    <source>
        <dbReference type="Proteomes" id="UP001249851"/>
    </source>
</evidence>
<dbReference type="EMBL" id="JARQWQ010000068">
    <property type="protein sequence ID" value="KAK2554589.1"/>
    <property type="molecule type" value="Genomic_DNA"/>
</dbReference>
<keyword evidence="2" id="KW-1185">Reference proteome</keyword>
<gene>
    <name evidence="1" type="ORF">P5673_023815</name>
</gene>